<evidence type="ECO:0000256" key="1">
    <source>
        <dbReference type="ARBA" id="ARBA00006464"/>
    </source>
</evidence>
<feature type="domain" description="Bacterial sugar transferase" evidence="4">
    <location>
        <begin position="276"/>
        <end position="461"/>
    </location>
</feature>
<gene>
    <name evidence="5" type="ORF">RDV89_14975</name>
</gene>
<dbReference type="RefSeq" id="WP_315734098.1">
    <property type="nucleotide sequence ID" value="NZ_JAVYII010000006.1"/>
</dbReference>
<dbReference type="InterPro" id="IPR003362">
    <property type="entry name" value="Bact_transf"/>
</dbReference>
<dbReference type="EC" id="2.7.8.-" evidence="5"/>
<dbReference type="EMBL" id="JAVYII010000006">
    <property type="protein sequence ID" value="MDT9594385.1"/>
    <property type="molecule type" value="Genomic_DNA"/>
</dbReference>
<dbReference type="Proteomes" id="UP001268542">
    <property type="component" value="Unassembled WGS sequence"/>
</dbReference>
<dbReference type="PANTHER" id="PTHR30576">
    <property type="entry name" value="COLANIC BIOSYNTHESIS UDP-GLUCOSE LIPID CARRIER TRANSFERASE"/>
    <property type="match status" value="1"/>
</dbReference>
<sequence>MARLLGNAPAPSFPRTSVTPLPLEAAGPGEQAHAAALAVPPEPAHPWRRSLVRASARLELLAVAVAGTAAVALPGASPVLAAVVALAWLVVSSRHGGSGPFAGLPTTGAAALGAGTLVLALTPVPGSVEEVCLVAGFLAAVVAGVRLLVHALRGRPRVVVLVGARASETVRLRGRAQVVATLAVDVALDRHRDVLARLVRSAGADAVAVAPGLLARTDLAALARRLEGTDVPVVLVLDRIAGRRVRVGAARGAYGRTLVSVTPPGPSRATRWTGAVLDRVLGALLLVLSAPLLVGALVLVRLDSRGPALFRQERVGRHGRRFVMLKIRTMHQGAEAQRARLAARNDADGALFKLRSDPRVTRVGRWLRRTSLDELPQLWNVLRGDMSLVGPRPALPGEVAAYDEQARRRLAVKPGLTGPWQVGGRSDLPWSVAVDLDVAYADNHSVAGDLVICARTVSAVVRAKGAY</sequence>
<evidence type="ECO:0000256" key="2">
    <source>
        <dbReference type="SAM" id="MobiDB-lite"/>
    </source>
</evidence>
<keyword evidence="3" id="KW-0472">Membrane</keyword>
<feature type="transmembrane region" description="Helical" evidence="3">
    <location>
        <begin position="103"/>
        <end position="124"/>
    </location>
</feature>
<keyword evidence="3" id="KW-1133">Transmembrane helix</keyword>
<feature type="transmembrane region" description="Helical" evidence="3">
    <location>
        <begin position="280"/>
        <end position="302"/>
    </location>
</feature>
<evidence type="ECO:0000313" key="6">
    <source>
        <dbReference type="Proteomes" id="UP001268542"/>
    </source>
</evidence>
<evidence type="ECO:0000259" key="4">
    <source>
        <dbReference type="Pfam" id="PF02397"/>
    </source>
</evidence>
<accession>A0ABU3PYS3</accession>
<reference evidence="5 6" key="1">
    <citation type="submission" date="2023-08" db="EMBL/GenBank/DDBJ databases">
        <title>Nocardioides seae sp. nov., a bacterium isolated from a soil.</title>
        <authorList>
            <person name="Wang X."/>
        </authorList>
    </citation>
    <scope>NUCLEOTIDE SEQUENCE [LARGE SCALE GENOMIC DNA]</scope>
    <source>
        <strain evidence="5 6">YZH12</strain>
    </source>
</reference>
<dbReference type="Pfam" id="PF02397">
    <property type="entry name" value="Bac_transf"/>
    <property type="match status" value="1"/>
</dbReference>
<dbReference type="GO" id="GO:0016740">
    <property type="term" value="F:transferase activity"/>
    <property type="evidence" value="ECO:0007669"/>
    <property type="project" value="UniProtKB-KW"/>
</dbReference>
<keyword evidence="5" id="KW-0808">Transferase</keyword>
<evidence type="ECO:0000256" key="3">
    <source>
        <dbReference type="SAM" id="Phobius"/>
    </source>
</evidence>
<feature type="transmembrane region" description="Helical" evidence="3">
    <location>
        <begin position="131"/>
        <end position="149"/>
    </location>
</feature>
<protein>
    <submittedName>
        <fullName evidence="5">Sugar transferase</fullName>
        <ecNumber evidence="5">2.7.8.-</ecNumber>
    </submittedName>
</protein>
<keyword evidence="6" id="KW-1185">Reference proteome</keyword>
<proteinExistence type="inferred from homology"/>
<name>A0ABU3PYS3_9ACTN</name>
<dbReference type="PANTHER" id="PTHR30576:SF10">
    <property type="entry name" value="SLL5057 PROTEIN"/>
    <property type="match status" value="1"/>
</dbReference>
<comment type="caution">
    <text evidence="5">The sequence shown here is derived from an EMBL/GenBank/DDBJ whole genome shotgun (WGS) entry which is preliminary data.</text>
</comment>
<organism evidence="5 6">
    <name type="scientific">Nocardioides imazamoxiresistens</name>
    <dbReference type="NCBI Taxonomy" id="3231893"/>
    <lineage>
        <taxon>Bacteria</taxon>
        <taxon>Bacillati</taxon>
        <taxon>Actinomycetota</taxon>
        <taxon>Actinomycetes</taxon>
        <taxon>Propionibacteriales</taxon>
        <taxon>Nocardioidaceae</taxon>
        <taxon>Nocardioides</taxon>
    </lineage>
</organism>
<comment type="similarity">
    <text evidence="1">Belongs to the bacterial sugar transferase family.</text>
</comment>
<feature type="transmembrane region" description="Helical" evidence="3">
    <location>
        <begin position="58"/>
        <end position="91"/>
    </location>
</feature>
<evidence type="ECO:0000313" key="5">
    <source>
        <dbReference type="EMBL" id="MDT9594385.1"/>
    </source>
</evidence>
<keyword evidence="3" id="KW-0812">Transmembrane</keyword>
<feature type="region of interest" description="Disordered" evidence="2">
    <location>
        <begin position="1"/>
        <end position="26"/>
    </location>
</feature>